<feature type="region of interest" description="Disordered" evidence="1">
    <location>
        <begin position="1"/>
        <end position="24"/>
    </location>
</feature>
<evidence type="ECO:0000256" key="1">
    <source>
        <dbReference type="SAM" id="MobiDB-lite"/>
    </source>
</evidence>
<dbReference type="AlphaFoldDB" id="A0AAV7KZU5"/>
<feature type="compositionally biased region" description="Basic and acidic residues" evidence="1">
    <location>
        <begin position="11"/>
        <end position="20"/>
    </location>
</feature>
<accession>A0AAV7KZU5</accession>
<keyword evidence="3" id="KW-1185">Reference proteome</keyword>
<sequence>MSSCPKPTHRTKSEVSDELGHPPLMVATRNKQVRALKDMLTKPTGPSHEGKPPSSSTESPPVKEDQECPVTQSFMETLCSSLHEDIQSLKRVLSADQTDIRRNLEELGDRYRP</sequence>
<protein>
    <submittedName>
        <fullName evidence="2">Uncharacterized protein</fullName>
    </submittedName>
</protein>
<evidence type="ECO:0000313" key="2">
    <source>
        <dbReference type="EMBL" id="KAJ1083740.1"/>
    </source>
</evidence>
<reference evidence="2" key="1">
    <citation type="journal article" date="2022" name="bioRxiv">
        <title>Sequencing and chromosome-scale assembly of the giantPleurodeles waltlgenome.</title>
        <authorList>
            <person name="Brown T."/>
            <person name="Elewa A."/>
            <person name="Iarovenko S."/>
            <person name="Subramanian E."/>
            <person name="Araus A.J."/>
            <person name="Petzold A."/>
            <person name="Susuki M."/>
            <person name="Suzuki K.-i.T."/>
            <person name="Hayashi T."/>
            <person name="Toyoda A."/>
            <person name="Oliveira C."/>
            <person name="Osipova E."/>
            <person name="Leigh N.D."/>
            <person name="Simon A."/>
            <person name="Yun M.H."/>
        </authorList>
    </citation>
    <scope>NUCLEOTIDE SEQUENCE</scope>
    <source>
        <strain evidence="2">20211129_DDA</strain>
        <tissue evidence="2">Liver</tissue>
    </source>
</reference>
<gene>
    <name evidence="2" type="ORF">NDU88_003895</name>
</gene>
<proteinExistence type="predicted"/>
<organism evidence="2 3">
    <name type="scientific">Pleurodeles waltl</name>
    <name type="common">Iberian ribbed newt</name>
    <dbReference type="NCBI Taxonomy" id="8319"/>
    <lineage>
        <taxon>Eukaryota</taxon>
        <taxon>Metazoa</taxon>
        <taxon>Chordata</taxon>
        <taxon>Craniata</taxon>
        <taxon>Vertebrata</taxon>
        <taxon>Euteleostomi</taxon>
        <taxon>Amphibia</taxon>
        <taxon>Batrachia</taxon>
        <taxon>Caudata</taxon>
        <taxon>Salamandroidea</taxon>
        <taxon>Salamandridae</taxon>
        <taxon>Pleurodelinae</taxon>
        <taxon>Pleurodeles</taxon>
    </lineage>
</organism>
<name>A0AAV7KZU5_PLEWA</name>
<evidence type="ECO:0000313" key="3">
    <source>
        <dbReference type="Proteomes" id="UP001066276"/>
    </source>
</evidence>
<dbReference type="EMBL" id="JANPWB010000016">
    <property type="protein sequence ID" value="KAJ1083740.1"/>
    <property type="molecule type" value="Genomic_DNA"/>
</dbReference>
<comment type="caution">
    <text evidence="2">The sequence shown here is derived from an EMBL/GenBank/DDBJ whole genome shotgun (WGS) entry which is preliminary data.</text>
</comment>
<dbReference type="Proteomes" id="UP001066276">
    <property type="component" value="Chromosome 12"/>
</dbReference>
<feature type="region of interest" description="Disordered" evidence="1">
    <location>
        <begin position="36"/>
        <end position="67"/>
    </location>
</feature>